<dbReference type="InterPro" id="IPR036390">
    <property type="entry name" value="WH_DNA-bd_sf"/>
</dbReference>
<comment type="caution">
    <text evidence="3">The sequence shown here is derived from an EMBL/GenBank/DDBJ whole genome shotgun (WGS) entry which is preliminary data.</text>
</comment>
<sequence length="330" mass="35162">MPTDLSPTARALRAMEILQARPGVTAGELAACLGVTERAARRYVGILREAGIPVESARGPYGGYRLGRGTRLPPVAFTEPEALGLVMAVLDGQPTAADVGDLVGAALGKVIRALPESVGRQAAALREYASAAPDRFSARPDPATTSALVAAIADRRRVVVAYRSESGNEWEAEVDPWAVVVRHGRWYLLCYSHRADAVRTYRVDRVRQVQRSTHAFEPPDGLDPVAALEENLGTGWEFATRVVFDAPLTEVAPWIRPPMGRLERSGNGCVLVGSTSNPAMYAQEWLPAVPFPFRVEGGPELRAAVATLASRLAAALAGLPTDEVTPGPGA</sequence>
<dbReference type="EMBL" id="SAUN01000001">
    <property type="protein sequence ID" value="RVX40368.1"/>
    <property type="molecule type" value="Genomic_DNA"/>
</dbReference>
<proteinExistence type="predicted"/>
<dbReference type="PROSITE" id="PS52050">
    <property type="entry name" value="WYL"/>
    <property type="match status" value="1"/>
</dbReference>
<dbReference type="PANTHER" id="PTHR34580">
    <property type="match status" value="1"/>
</dbReference>
<dbReference type="AlphaFoldDB" id="A0A438M4K1"/>
<dbReference type="RefSeq" id="WP_127932763.1">
    <property type="nucleotide sequence ID" value="NZ_SAUN01000001.1"/>
</dbReference>
<dbReference type="InterPro" id="IPR026881">
    <property type="entry name" value="WYL_dom"/>
</dbReference>
<dbReference type="InterPro" id="IPR013196">
    <property type="entry name" value="HTH_11"/>
</dbReference>
<dbReference type="Gene3D" id="1.10.10.10">
    <property type="entry name" value="Winged helix-like DNA-binding domain superfamily/Winged helix DNA-binding domain"/>
    <property type="match status" value="1"/>
</dbReference>
<evidence type="ECO:0000313" key="3">
    <source>
        <dbReference type="EMBL" id="RVX40368.1"/>
    </source>
</evidence>
<dbReference type="CDD" id="cd00090">
    <property type="entry name" value="HTH_ARSR"/>
    <property type="match status" value="1"/>
</dbReference>
<reference evidence="3 4" key="1">
    <citation type="submission" date="2019-01" db="EMBL/GenBank/DDBJ databases">
        <title>Sequencing the genomes of 1000 actinobacteria strains.</title>
        <authorList>
            <person name="Klenk H.-P."/>
        </authorList>
    </citation>
    <scope>NUCLEOTIDE SEQUENCE [LARGE SCALE GENOMIC DNA]</scope>
    <source>
        <strain evidence="3 4">DSM 43925</strain>
    </source>
</reference>
<feature type="domain" description="WYL" evidence="2">
    <location>
        <begin position="146"/>
        <end position="210"/>
    </location>
</feature>
<organism evidence="3 4">
    <name type="scientific">Nonomuraea polychroma</name>
    <dbReference type="NCBI Taxonomy" id="46176"/>
    <lineage>
        <taxon>Bacteria</taxon>
        <taxon>Bacillati</taxon>
        <taxon>Actinomycetota</taxon>
        <taxon>Actinomycetes</taxon>
        <taxon>Streptosporangiales</taxon>
        <taxon>Streptosporangiaceae</taxon>
        <taxon>Nonomuraea</taxon>
    </lineage>
</organism>
<gene>
    <name evidence="3" type="ORF">EDD27_2773</name>
</gene>
<protein>
    <submittedName>
        <fullName evidence="3">Transcriptional regulator</fullName>
    </submittedName>
</protein>
<dbReference type="Pfam" id="PF08279">
    <property type="entry name" value="HTH_11"/>
    <property type="match status" value="1"/>
</dbReference>
<keyword evidence="4" id="KW-1185">Reference proteome</keyword>
<dbReference type="InterPro" id="IPR051534">
    <property type="entry name" value="CBASS_pafABC_assoc_protein"/>
</dbReference>
<dbReference type="InterPro" id="IPR036388">
    <property type="entry name" value="WH-like_DNA-bd_sf"/>
</dbReference>
<dbReference type="PANTHER" id="PTHR34580:SF3">
    <property type="entry name" value="PROTEIN PAFB"/>
    <property type="match status" value="1"/>
</dbReference>
<accession>A0A438M4K1</accession>
<dbReference type="OrthoDB" id="9807255at2"/>
<evidence type="ECO:0000259" key="2">
    <source>
        <dbReference type="Pfam" id="PF13280"/>
    </source>
</evidence>
<dbReference type="Pfam" id="PF13280">
    <property type="entry name" value="WYL"/>
    <property type="match status" value="1"/>
</dbReference>
<dbReference type="InterPro" id="IPR011991">
    <property type="entry name" value="ArsR-like_HTH"/>
</dbReference>
<name>A0A438M4K1_9ACTN</name>
<feature type="domain" description="Helix-turn-helix type 11" evidence="1">
    <location>
        <begin position="10"/>
        <end position="65"/>
    </location>
</feature>
<dbReference type="Proteomes" id="UP000284824">
    <property type="component" value="Unassembled WGS sequence"/>
</dbReference>
<evidence type="ECO:0000259" key="1">
    <source>
        <dbReference type="Pfam" id="PF08279"/>
    </source>
</evidence>
<evidence type="ECO:0000313" key="4">
    <source>
        <dbReference type="Proteomes" id="UP000284824"/>
    </source>
</evidence>
<dbReference type="SUPFAM" id="SSF46785">
    <property type="entry name" value="Winged helix' DNA-binding domain"/>
    <property type="match status" value="1"/>
</dbReference>